<name>A0A220S4A8_9NEIS</name>
<comment type="pathway">
    <text evidence="1 13">Amino-acid biosynthesis; L-lysine biosynthesis via DAP pathway; (S)-tetrahydrodipicolinate from L-aspartate: step 1/4.</text>
</comment>
<dbReference type="OrthoDB" id="9799110at2"/>
<dbReference type="InterPro" id="IPR045865">
    <property type="entry name" value="ACT-like_dom_sf"/>
</dbReference>
<dbReference type="InterPro" id="IPR041740">
    <property type="entry name" value="AKii-LysC-BS"/>
</dbReference>
<dbReference type="EMBL" id="CP022278">
    <property type="protein sequence ID" value="ASK28256.1"/>
    <property type="molecule type" value="Genomic_DNA"/>
</dbReference>
<dbReference type="InterPro" id="IPR054352">
    <property type="entry name" value="ACT_Aspartokinase"/>
</dbReference>
<dbReference type="NCBIfam" id="TIGR00657">
    <property type="entry name" value="asp_kinases"/>
    <property type="match status" value="1"/>
</dbReference>
<dbReference type="Gene3D" id="3.40.1160.10">
    <property type="entry name" value="Acetylglutamate kinase-like"/>
    <property type="match status" value="1"/>
</dbReference>
<dbReference type="InterPro" id="IPR002912">
    <property type="entry name" value="ACT_dom"/>
</dbReference>
<comment type="catalytic activity">
    <reaction evidence="11 12">
        <text>L-aspartate + ATP = 4-phospho-L-aspartate + ADP</text>
        <dbReference type="Rhea" id="RHEA:23776"/>
        <dbReference type="ChEBI" id="CHEBI:29991"/>
        <dbReference type="ChEBI" id="CHEBI:30616"/>
        <dbReference type="ChEBI" id="CHEBI:57535"/>
        <dbReference type="ChEBI" id="CHEBI:456216"/>
        <dbReference type="EC" id="2.7.2.4"/>
    </reaction>
</comment>
<dbReference type="FunFam" id="3.40.1160.10:FF:000002">
    <property type="entry name" value="Aspartokinase"/>
    <property type="match status" value="1"/>
</dbReference>
<dbReference type="Pfam" id="PF00696">
    <property type="entry name" value="AA_kinase"/>
    <property type="match status" value="1"/>
</dbReference>
<evidence type="ECO:0000256" key="8">
    <source>
        <dbReference type="ARBA" id="ARBA00022777"/>
    </source>
</evidence>
<dbReference type="PANTHER" id="PTHR21499">
    <property type="entry name" value="ASPARTATE KINASE"/>
    <property type="match status" value="1"/>
</dbReference>
<keyword evidence="7" id="KW-0547">Nucleotide-binding</keyword>
<evidence type="ECO:0000313" key="15">
    <source>
        <dbReference type="Proteomes" id="UP000198238"/>
    </source>
</evidence>
<dbReference type="GO" id="GO:0005829">
    <property type="term" value="C:cytosol"/>
    <property type="evidence" value="ECO:0007669"/>
    <property type="project" value="TreeGrafter"/>
</dbReference>
<evidence type="ECO:0000256" key="6">
    <source>
        <dbReference type="ARBA" id="ARBA00022679"/>
    </source>
</evidence>
<organism evidence="14 15">
    <name type="scientific">Neisseria chenwenguii</name>
    <dbReference type="NCBI Taxonomy" id="1853278"/>
    <lineage>
        <taxon>Bacteria</taxon>
        <taxon>Pseudomonadati</taxon>
        <taxon>Pseudomonadota</taxon>
        <taxon>Betaproteobacteria</taxon>
        <taxon>Neisseriales</taxon>
        <taxon>Neisseriaceae</taxon>
        <taxon>Neisseria</taxon>
    </lineage>
</organism>
<keyword evidence="15" id="KW-1185">Reference proteome</keyword>
<keyword evidence="10" id="KW-0457">Lysine biosynthesis</keyword>
<dbReference type="EC" id="2.7.2.4" evidence="12"/>
<evidence type="ECO:0000256" key="7">
    <source>
        <dbReference type="ARBA" id="ARBA00022741"/>
    </source>
</evidence>
<dbReference type="Pfam" id="PF22468">
    <property type="entry name" value="ACT_9"/>
    <property type="match status" value="1"/>
</dbReference>
<dbReference type="SUPFAM" id="SSF53633">
    <property type="entry name" value="Carbamate kinase-like"/>
    <property type="match status" value="1"/>
</dbReference>
<comment type="pathway">
    <text evidence="2 13">Amino-acid biosynthesis; L-methionine biosynthesis via de novo pathway; L-homoserine from L-aspartate: step 1/3.</text>
</comment>
<dbReference type="CDD" id="cd04261">
    <property type="entry name" value="AAK_AKii-LysC-BS"/>
    <property type="match status" value="1"/>
</dbReference>
<dbReference type="PIRSF" id="PIRSF000726">
    <property type="entry name" value="Asp_kin"/>
    <property type="match status" value="1"/>
</dbReference>
<dbReference type="PROSITE" id="PS51671">
    <property type="entry name" value="ACT"/>
    <property type="match status" value="2"/>
</dbReference>
<dbReference type="NCBIfam" id="NF005154">
    <property type="entry name" value="PRK06635.1-2"/>
    <property type="match status" value="1"/>
</dbReference>
<dbReference type="InterPro" id="IPR005260">
    <property type="entry name" value="Asp_kin_monofn"/>
</dbReference>
<dbReference type="NCBIfam" id="TIGR00656">
    <property type="entry name" value="asp_kin_monofn"/>
    <property type="match status" value="1"/>
</dbReference>
<keyword evidence="5 13" id="KW-0028">Amino-acid biosynthesis</keyword>
<evidence type="ECO:0000256" key="5">
    <source>
        <dbReference type="ARBA" id="ARBA00022605"/>
    </source>
</evidence>
<dbReference type="InterPro" id="IPR036393">
    <property type="entry name" value="AceGlu_kinase-like_sf"/>
</dbReference>
<reference evidence="14 15" key="1">
    <citation type="submission" date="2017-06" db="EMBL/GenBank/DDBJ databases">
        <title>Neisseria chenwenguii sp. nov., isolated from the intestinal contents of Tibetan Plateau Pika in Yushu, Qinghai Province, China.</title>
        <authorList>
            <person name="Zhang G."/>
        </authorList>
    </citation>
    <scope>NUCLEOTIDE SEQUENCE [LARGE SCALE GENOMIC DNA]</scope>
    <source>
        <strain evidence="14 15">10023</strain>
    </source>
</reference>
<keyword evidence="8 12" id="KW-0418">Kinase</keyword>
<dbReference type="Proteomes" id="UP000198238">
    <property type="component" value="Chromosome"/>
</dbReference>
<dbReference type="PANTHER" id="PTHR21499:SF3">
    <property type="entry name" value="ASPARTOKINASE"/>
    <property type="match status" value="1"/>
</dbReference>
<accession>A0A220S4A8</accession>
<dbReference type="InterPro" id="IPR018042">
    <property type="entry name" value="Aspartate_kinase_CS"/>
</dbReference>
<evidence type="ECO:0000256" key="11">
    <source>
        <dbReference type="ARBA" id="ARBA00047872"/>
    </source>
</evidence>
<dbReference type="InterPro" id="IPR001341">
    <property type="entry name" value="Asp_kinase"/>
</dbReference>
<dbReference type="NCBIfam" id="NF005155">
    <property type="entry name" value="PRK06635.1-4"/>
    <property type="match status" value="1"/>
</dbReference>
<dbReference type="UniPathway" id="UPA00034">
    <property type="reaction ID" value="UER00015"/>
</dbReference>
<dbReference type="FunFam" id="3.30.2130.10:FF:000002">
    <property type="entry name" value="Aspartokinase"/>
    <property type="match status" value="1"/>
</dbReference>
<dbReference type="CDD" id="cd04913">
    <property type="entry name" value="ACT_AKii-LysC-BS-like_1"/>
    <property type="match status" value="1"/>
</dbReference>
<comment type="pathway">
    <text evidence="3 13">Amino-acid biosynthesis; L-threonine biosynthesis; L-threonine from L-aspartate: step 1/5.</text>
</comment>
<gene>
    <name evidence="14" type="ORF">BG910_11400</name>
</gene>
<dbReference type="Pfam" id="PF01842">
    <property type="entry name" value="ACT"/>
    <property type="match status" value="1"/>
</dbReference>
<evidence type="ECO:0000256" key="2">
    <source>
        <dbReference type="ARBA" id="ARBA00004986"/>
    </source>
</evidence>
<dbReference type="GO" id="GO:0009089">
    <property type="term" value="P:lysine biosynthetic process via diaminopimelate"/>
    <property type="evidence" value="ECO:0007669"/>
    <property type="project" value="UniProtKB-UniPathway"/>
</dbReference>
<dbReference type="GO" id="GO:0009088">
    <property type="term" value="P:threonine biosynthetic process"/>
    <property type="evidence" value="ECO:0007669"/>
    <property type="project" value="UniProtKB-UniPathway"/>
</dbReference>
<dbReference type="GO" id="GO:0005524">
    <property type="term" value="F:ATP binding"/>
    <property type="evidence" value="ECO:0007669"/>
    <property type="project" value="UniProtKB-KW"/>
</dbReference>
<evidence type="ECO:0000256" key="10">
    <source>
        <dbReference type="ARBA" id="ARBA00023154"/>
    </source>
</evidence>
<proteinExistence type="inferred from homology"/>
<dbReference type="InterPro" id="IPR001048">
    <property type="entry name" value="Asp/Glu/Uridylate_kinase"/>
</dbReference>
<evidence type="ECO:0000256" key="4">
    <source>
        <dbReference type="ARBA" id="ARBA00010122"/>
    </source>
</evidence>
<dbReference type="GO" id="GO:0009090">
    <property type="term" value="P:homoserine biosynthetic process"/>
    <property type="evidence" value="ECO:0007669"/>
    <property type="project" value="TreeGrafter"/>
</dbReference>
<dbReference type="SUPFAM" id="SSF55021">
    <property type="entry name" value="ACT-like"/>
    <property type="match status" value="2"/>
</dbReference>
<evidence type="ECO:0000256" key="9">
    <source>
        <dbReference type="ARBA" id="ARBA00022840"/>
    </source>
</evidence>
<evidence type="ECO:0000256" key="1">
    <source>
        <dbReference type="ARBA" id="ARBA00004766"/>
    </source>
</evidence>
<dbReference type="KEGG" id="nei:BG910_11400"/>
<sequence length="406" mass="43490">MALIVQKYGGTSVGSAERIKNVAKRVAKARAEGHDVVVVVSAMSGETNRLVALAHEMQEIPDPRELDVVLSTGEQVTIGLLAMALKGIGVEAKSYTGWQVAVKTDTAHTKARIEDIDGEKIRADLRAGRVVIVAGFQGISSEGNISTLGRGGSDTSAVALAAALKADECQIYTDVDGVYTTDPRVVPEARRLDTVTFEEMLELASLGSKVLQIRSVEFAGKYKVRLRVLSSLQDGGNGTLITFEEDDNMERAAVTGIAFDKNQARINVRGVPDKPGVAYQILGAVADANVEVDMIIQNVGNEGTTDFSFTVPRGDYKQTLELLNGLKDSIGATDITGDDTVCKVSAVGMGMRSHAGVASKIFRTLAEEGINIQMISTSEIKVSVLIDEKYMELATRVLHKAFELDK</sequence>
<evidence type="ECO:0000256" key="13">
    <source>
        <dbReference type="RuleBase" id="RU004249"/>
    </source>
</evidence>
<evidence type="ECO:0000313" key="14">
    <source>
        <dbReference type="EMBL" id="ASK28256.1"/>
    </source>
</evidence>
<keyword evidence="6 12" id="KW-0808">Transferase</keyword>
<keyword evidence="9" id="KW-0067">ATP-binding</keyword>
<dbReference type="RefSeq" id="WP_089036946.1">
    <property type="nucleotide sequence ID" value="NZ_CP022278.1"/>
</dbReference>
<evidence type="ECO:0000256" key="12">
    <source>
        <dbReference type="RuleBase" id="RU003448"/>
    </source>
</evidence>
<dbReference type="CDD" id="cd04923">
    <property type="entry name" value="ACT_AK-LysC-DapG-like_2"/>
    <property type="match status" value="1"/>
</dbReference>
<dbReference type="UniPathway" id="UPA00051">
    <property type="reaction ID" value="UER00462"/>
</dbReference>
<protein>
    <recommendedName>
        <fullName evidence="12">Aspartokinase</fullName>
        <ecNumber evidence="12">2.7.2.4</ecNumber>
    </recommendedName>
</protein>
<dbReference type="Gene3D" id="3.30.2130.10">
    <property type="entry name" value="VC0802-like"/>
    <property type="match status" value="1"/>
</dbReference>
<evidence type="ECO:0000256" key="3">
    <source>
        <dbReference type="ARBA" id="ARBA00005139"/>
    </source>
</evidence>
<comment type="similarity">
    <text evidence="4 12">Belongs to the aspartokinase family.</text>
</comment>
<dbReference type="PROSITE" id="PS00324">
    <property type="entry name" value="ASPARTOKINASE"/>
    <property type="match status" value="1"/>
</dbReference>
<dbReference type="UniPathway" id="UPA00050">
    <property type="reaction ID" value="UER00461"/>
</dbReference>
<dbReference type="GO" id="GO:0004072">
    <property type="term" value="F:aspartate kinase activity"/>
    <property type="evidence" value="ECO:0007669"/>
    <property type="project" value="UniProtKB-EC"/>
</dbReference>
<dbReference type="AlphaFoldDB" id="A0A220S4A8"/>